<keyword evidence="3" id="KW-1185">Reference proteome</keyword>
<reference evidence="2 3" key="1">
    <citation type="submission" date="2020-08" db="EMBL/GenBank/DDBJ databases">
        <title>Genome public.</title>
        <authorList>
            <person name="Liu C."/>
            <person name="Sun Q."/>
        </authorList>
    </citation>
    <scope>NUCLEOTIDE SEQUENCE [LARGE SCALE GENOMIC DNA]</scope>
    <source>
        <strain evidence="2 3">New-7</strain>
    </source>
</reference>
<sequence>MNRPNRRGIAATLLLTAAILFSCTKVDNQFGDDFIPDDEQMKVCLDTLRGIDTYLTESDSFPTSGMVYGYMGSGWDPVFGRTKASFCAQYNMNYFTTGSEMFGIAPVFDSLMLWLTFNGSFYGDSSKTQKFNIYELTGYLDSDTTYYADFDPSSIVSDKVLFSFEITGVPSEEVMLKLDSEAAIEFAHRLMDTTGGTYTSDSLFHDAYKGFCFAPDPSSDPDACVYRLALASMEMGLYTRNFTDATATTPKDTVITYYSFDNTLFNQAHVSMISHDYTGTPIQGINDTLTTSTPLPYGYVQTLGGVATFVRFTDDFVDQLLGKVVAPYNSMVINKASLVWSLADPTAENFNQAPSRIGSYSDYRKFTGIPDYDYTYETSSGTSLIYGGYLDRTNGNYATDITIFLQKLIAKPDSAPRTMTLGPGGDLLAEFKQVKLKTGASDPPLRVIVAYTLVK</sequence>
<feature type="chain" id="PRO_5047012811" evidence="1">
    <location>
        <begin position="23"/>
        <end position="455"/>
    </location>
</feature>
<dbReference type="PROSITE" id="PS51257">
    <property type="entry name" value="PROKAR_LIPOPROTEIN"/>
    <property type="match status" value="1"/>
</dbReference>
<protein>
    <submittedName>
        <fullName evidence="2">DUF4270 family protein</fullName>
    </submittedName>
</protein>
<dbReference type="InterPro" id="IPR025366">
    <property type="entry name" value="DUF4270"/>
</dbReference>
<comment type="caution">
    <text evidence="2">The sequence shown here is derived from an EMBL/GenBank/DDBJ whole genome shotgun (WGS) entry which is preliminary data.</text>
</comment>
<dbReference type="EMBL" id="JACOOK010000004">
    <property type="protein sequence ID" value="MBC5617147.1"/>
    <property type="molecule type" value="Genomic_DNA"/>
</dbReference>
<evidence type="ECO:0000313" key="3">
    <source>
        <dbReference type="Proteomes" id="UP000636891"/>
    </source>
</evidence>
<evidence type="ECO:0000256" key="1">
    <source>
        <dbReference type="SAM" id="SignalP"/>
    </source>
</evidence>
<organism evidence="2 3">
    <name type="scientific">Alistipes hominis</name>
    <dbReference type="NCBI Taxonomy" id="2763015"/>
    <lineage>
        <taxon>Bacteria</taxon>
        <taxon>Pseudomonadati</taxon>
        <taxon>Bacteroidota</taxon>
        <taxon>Bacteroidia</taxon>
        <taxon>Bacteroidales</taxon>
        <taxon>Rikenellaceae</taxon>
        <taxon>Alistipes</taxon>
    </lineage>
</organism>
<accession>A0ABR7CN96</accession>
<evidence type="ECO:0000313" key="2">
    <source>
        <dbReference type="EMBL" id="MBC5617147.1"/>
    </source>
</evidence>
<proteinExistence type="predicted"/>
<gene>
    <name evidence="2" type="ORF">H8S08_08980</name>
</gene>
<dbReference type="Proteomes" id="UP000636891">
    <property type="component" value="Unassembled WGS sequence"/>
</dbReference>
<name>A0ABR7CN96_9BACT</name>
<feature type="signal peptide" evidence="1">
    <location>
        <begin position="1"/>
        <end position="22"/>
    </location>
</feature>
<keyword evidence="1" id="KW-0732">Signal</keyword>
<dbReference type="RefSeq" id="WP_172970806.1">
    <property type="nucleotide sequence ID" value="NZ_JACOOK010000004.1"/>
</dbReference>
<dbReference type="Pfam" id="PF14092">
    <property type="entry name" value="DUF4270"/>
    <property type="match status" value="1"/>
</dbReference>